<dbReference type="RefSeq" id="WP_199386706.1">
    <property type="nucleotide sequence ID" value="NZ_JAEMHM010000025.1"/>
</dbReference>
<keyword evidence="1" id="KW-0732">Signal</keyword>
<evidence type="ECO:0000256" key="1">
    <source>
        <dbReference type="SAM" id="SignalP"/>
    </source>
</evidence>
<accession>A0A8J7SAM7</accession>
<dbReference type="EMBL" id="JAEMHM010000025">
    <property type="protein sequence ID" value="MBJ6727570.1"/>
    <property type="molecule type" value="Genomic_DNA"/>
</dbReference>
<gene>
    <name evidence="2" type="ORF">JFN93_22880</name>
</gene>
<feature type="signal peptide" evidence="1">
    <location>
        <begin position="1"/>
        <end position="24"/>
    </location>
</feature>
<dbReference type="Proteomes" id="UP000636888">
    <property type="component" value="Unassembled WGS sequence"/>
</dbReference>
<name>A0A8J7SAM7_9BACT</name>
<sequence>MRSPTKLALILALFPLLLPVTSHAFTESFENNSFASRGWYDNTNQGTIVSGGQSGNCLQWNWAAGAVTPTNGASSRLAITPTDTLYLSFYVKFQSGWQGSQKTYHPHLMYILSDLDYNANHYSPLANNYLQTYVEFLSDIGNPYGVHPQIALQDEKRVNTSYGTPPNNLSATTENRSVNYCNTPVYSGVNGQTCFADNPYYSSNIWLSSATVPTGGWHHVEVYMAMNSVTNGKGNNDGIMQEWIDGTPVINQANILYRTAQDATKKWAEFVLAPYIGDGSPIAQSMWIDELTIQPTKPGNAAPSAPAGLSTTYK</sequence>
<dbReference type="AlphaFoldDB" id="A0A8J7SAM7"/>
<reference evidence="2" key="1">
    <citation type="submission" date="2020-12" db="EMBL/GenBank/DDBJ databases">
        <title>Geomonas sp. Red875, isolated from river sediment.</title>
        <authorList>
            <person name="Xu Z."/>
            <person name="Zhang Z."/>
            <person name="Masuda Y."/>
            <person name="Itoh H."/>
            <person name="Senoo K."/>
        </authorList>
    </citation>
    <scope>NUCLEOTIDE SEQUENCE</scope>
    <source>
        <strain evidence="2">Red875</strain>
    </source>
</reference>
<protein>
    <submittedName>
        <fullName evidence="2">Uncharacterized protein</fullName>
    </submittedName>
</protein>
<evidence type="ECO:0000313" key="3">
    <source>
        <dbReference type="Proteomes" id="UP000636888"/>
    </source>
</evidence>
<evidence type="ECO:0000313" key="2">
    <source>
        <dbReference type="EMBL" id="MBJ6727570.1"/>
    </source>
</evidence>
<feature type="chain" id="PRO_5035250142" evidence="1">
    <location>
        <begin position="25"/>
        <end position="314"/>
    </location>
</feature>
<dbReference type="Gene3D" id="2.60.120.200">
    <property type="match status" value="1"/>
</dbReference>
<keyword evidence="3" id="KW-1185">Reference proteome</keyword>
<organism evidence="2 3">
    <name type="scientific">Geomesophilobacter sediminis</name>
    <dbReference type="NCBI Taxonomy" id="2798584"/>
    <lineage>
        <taxon>Bacteria</taxon>
        <taxon>Pseudomonadati</taxon>
        <taxon>Thermodesulfobacteriota</taxon>
        <taxon>Desulfuromonadia</taxon>
        <taxon>Geobacterales</taxon>
        <taxon>Geobacteraceae</taxon>
        <taxon>Geomesophilobacter</taxon>
    </lineage>
</organism>
<proteinExistence type="predicted"/>
<comment type="caution">
    <text evidence="2">The sequence shown here is derived from an EMBL/GenBank/DDBJ whole genome shotgun (WGS) entry which is preliminary data.</text>
</comment>